<dbReference type="OrthoDB" id="5980806at2759"/>
<dbReference type="Gene3D" id="2.70.160.11">
    <property type="entry name" value="Hnrnp arginine n-methyltransferase1"/>
    <property type="match status" value="1"/>
</dbReference>
<evidence type="ECO:0000313" key="2">
    <source>
        <dbReference type="EMBL" id="CAH2267807.1"/>
    </source>
</evidence>
<dbReference type="PANTHER" id="PTHR11006:SF60">
    <property type="entry name" value="PROTEIN ARGININE N-METHYLTRANSFERASE 9"/>
    <property type="match status" value="1"/>
</dbReference>
<protein>
    <submittedName>
        <fullName evidence="2">Jg5744 protein</fullName>
    </submittedName>
</protein>
<dbReference type="SUPFAM" id="SSF53335">
    <property type="entry name" value="S-adenosyl-L-methionine-dependent methyltransferases"/>
    <property type="match status" value="1"/>
</dbReference>
<gene>
    <name evidence="2" type="primary">jg5744</name>
    <name evidence="2" type="ORF">PAEG_LOCUS26290</name>
</gene>
<keyword evidence="3" id="KW-1185">Reference proteome</keyword>
<dbReference type="PANTHER" id="PTHR11006">
    <property type="entry name" value="PROTEIN ARGININE N-METHYLTRANSFERASE"/>
    <property type="match status" value="1"/>
</dbReference>
<dbReference type="Gene3D" id="3.40.50.150">
    <property type="entry name" value="Vaccinia Virus protein VP39"/>
    <property type="match status" value="1"/>
</dbReference>
<dbReference type="Gene3D" id="1.25.40.10">
    <property type="entry name" value="Tetratricopeptide repeat domain"/>
    <property type="match status" value="1"/>
</dbReference>
<dbReference type="GO" id="GO:0016274">
    <property type="term" value="F:protein-arginine N-methyltransferase activity"/>
    <property type="evidence" value="ECO:0007669"/>
    <property type="project" value="InterPro"/>
</dbReference>
<evidence type="ECO:0000313" key="3">
    <source>
        <dbReference type="Proteomes" id="UP000838756"/>
    </source>
</evidence>
<dbReference type="InterPro" id="IPR025799">
    <property type="entry name" value="Arg_MeTrfase"/>
</dbReference>
<dbReference type="GO" id="GO:0042054">
    <property type="term" value="F:histone methyltransferase activity"/>
    <property type="evidence" value="ECO:0007669"/>
    <property type="project" value="TreeGrafter"/>
</dbReference>
<dbReference type="CDD" id="cd02440">
    <property type="entry name" value="AdoMet_MTases"/>
    <property type="match status" value="1"/>
</dbReference>
<organism evidence="2 3">
    <name type="scientific">Pararge aegeria aegeria</name>
    <dbReference type="NCBI Taxonomy" id="348720"/>
    <lineage>
        <taxon>Eukaryota</taxon>
        <taxon>Metazoa</taxon>
        <taxon>Ecdysozoa</taxon>
        <taxon>Arthropoda</taxon>
        <taxon>Hexapoda</taxon>
        <taxon>Insecta</taxon>
        <taxon>Pterygota</taxon>
        <taxon>Neoptera</taxon>
        <taxon>Endopterygota</taxon>
        <taxon>Lepidoptera</taxon>
        <taxon>Glossata</taxon>
        <taxon>Ditrysia</taxon>
        <taxon>Papilionoidea</taxon>
        <taxon>Nymphalidae</taxon>
        <taxon>Satyrinae</taxon>
        <taxon>Satyrini</taxon>
        <taxon>Parargina</taxon>
        <taxon>Pararge</taxon>
    </lineage>
</organism>
<dbReference type="EMBL" id="CAKXAJ010026402">
    <property type="protein sequence ID" value="CAH2267807.1"/>
    <property type="molecule type" value="Genomic_DNA"/>
</dbReference>
<dbReference type="Proteomes" id="UP000838756">
    <property type="component" value="Unassembled WGS sequence"/>
</dbReference>
<dbReference type="InterPro" id="IPR011990">
    <property type="entry name" value="TPR-like_helical_dom_sf"/>
</dbReference>
<sequence length="729" mass="82457">MSALAREYIAYARQLSSNGCYGKAVDLYLMAFEKNPHLKPFFEPEFRSNIMKLNEVLASASKIEEMFSNFGRAIEMFPENVYLMNEIGKYLYKFGYYNEAWNQFKCALDIDAGYVCAEKNLNSMKNLLVDRWHFRMLNDKVRNHGYRDAIREMVEPRKSTVFDLGTGTGLLAMYAAECKPTAITACDGSEVMTTLTDCVLEENRLAMSIIVVNKMSTSMTPLDLGGKVSLLVTELFDAGLFGEQVLESLSHAWQNLLATSAKVVPHSAEFFVLGAHSDLLNAKYQLHSNPKSFLNLPESNVYIASSYETYDCDDVHQYSDIKYMTTAAKVVKVDFTDTNDINEKLDCDEPYSIELKALETGNINLLIGWFNLYLTTDITITTDPRIENRANAWQQAVFFDFLPRNIVENETFSVDFFMKLGKIAQHINQDSQIMRISPETLRFLNDTDYMKMIRNCIGMAYVYLSQMTEISDVKILDLSPFPVFGLFMLKRGIHSLTCYAKTEKDKKFLETVVLANPDVPLSKLTIITGKNWQTEVIGDEKYHAIFCNIFELCGDIDVQYKEIAGGLQNTNLIQGGMFMPSNVSLIAQIVSSNWLNINNRVNDDNVGYKIAAHINKYQVSQNFNLDLTNLEYTPMTDPIVLGSCINLASDVVNVVIKNDGHANAILCWYKIELMDSLEEVSTKRPYSFIDGTAFLVDPIIPMVKGNIANILCCVDDDGAFKLMMDLETT</sequence>
<proteinExistence type="predicted"/>
<dbReference type="InterPro" id="IPR029063">
    <property type="entry name" value="SAM-dependent_MTases_sf"/>
</dbReference>
<evidence type="ECO:0000256" key="1">
    <source>
        <dbReference type="ARBA" id="ARBA00022691"/>
    </source>
</evidence>
<accession>A0A8S4SF12</accession>
<comment type="caution">
    <text evidence="2">The sequence shown here is derived from an EMBL/GenBank/DDBJ whole genome shotgun (WGS) entry which is preliminary data.</text>
</comment>
<dbReference type="SUPFAM" id="SSF48452">
    <property type="entry name" value="TPR-like"/>
    <property type="match status" value="1"/>
</dbReference>
<dbReference type="AlphaFoldDB" id="A0A8S4SF12"/>
<dbReference type="GO" id="GO:0005634">
    <property type="term" value="C:nucleus"/>
    <property type="evidence" value="ECO:0007669"/>
    <property type="project" value="TreeGrafter"/>
</dbReference>
<reference evidence="2" key="1">
    <citation type="submission" date="2022-03" db="EMBL/GenBank/DDBJ databases">
        <authorList>
            <person name="Lindestad O."/>
        </authorList>
    </citation>
    <scope>NUCLEOTIDE SEQUENCE</scope>
</reference>
<keyword evidence="1" id="KW-0949">S-adenosyl-L-methionine</keyword>
<name>A0A8S4SF12_9NEOP</name>